<gene>
    <name evidence="1" type="ORF">RSA13_12015</name>
</gene>
<name>A0AB34VEZ2_9GAMM</name>
<proteinExistence type="predicted"/>
<dbReference type="GeneID" id="61252796"/>
<dbReference type="InterPro" id="IPR024753">
    <property type="entry name" value="AriR"/>
</dbReference>
<dbReference type="RefSeq" id="WP_054633066.1">
    <property type="nucleotide sequence ID" value="NZ_CP049115.1"/>
</dbReference>
<dbReference type="Pfam" id="PF10798">
    <property type="entry name" value="YmgB"/>
    <property type="match status" value="1"/>
</dbReference>
<reference evidence="1 2" key="1">
    <citation type="journal article" date="2016" name="Front. Microbiol.">
        <title>Genomic Resource of Rice Seed Associated Bacteria.</title>
        <authorList>
            <person name="Midha S."/>
            <person name="Bansal K."/>
            <person name="Sharma S."/>
            <person name="Kumar N."/>
            <person name="Patil P.P."/>
            <person name="Chaudhry V."/>
            <person name="Patil P.B."/>
        </authorList>
    </citation>
    <scope>NUCLEOTIDE SEQUENCE [LARGE SCALE GENOMIC DNA]</scope>
    <source>
        <strain evidence="1 2">RSA13</strain>
    </source>
</reference>
<organism evidence="1 2">
    <name type="scientific">Pantoea stewartii</name>
    <dbReference type="NCBI Taxonomy" id="66269"/>
    <lineage>
        <taxon>Bacteria</taxon>
        <taxon>Pseudomonadati</taxon>
        <taxon>Pseudomonadota</taxon>
        <taxon>Gammaproteobacteria</taxon>
        <taxon>Enterobacterales</taxon>
        <taxon>Erwiniaceae</taxon>
        <taxon>Pantoea</taxon>
    </lineage>
</organism>
<evidence type="ECO:0000313" key="2">
    <source>
        <dbReference type="Proteomes" id="UP000072520"/>
    </source>
</evidence>
<dbReference type="Gene3D" id="1.20.5.5260">
    <property type="match status" value="1"/>
</dbReference>
<evidence type="ECO:0000313" key="1">
    <source>
        <dbReference type="EMBL" id="KTS96833.1"/>
    </source>
</evidence>
<dbReference type="AlphaFoldDB" id="A0AB34VEZ2"/>
<sequence>MPNTIDIEQNTTEAEILHLFRRAGDTLQAENAVLDAVIRDIVIQGQKVTSKAIIIRLIAELECTEDSTELAVLRHCLEIVVGRTSSRDDA</sequence>
<dbReference type="EMBL" id="LDSI01000017">
    <property type="protein sequence ID" value="KTS96833.1"/>
    <property type="molecule type" value="Genomic_DNA"/>
</dbReference>
<dbReference type="Proteomes" id="UP000072520">
    <property type="component" value="Unassembled WGS sequence"/>
</dbReference>
<dbReference type="GO" id="GO:0071468">
    <property type="term" value="P:cellular response to acidic pH"/>
    <property type="evidence" value="ECO:0007669"/>
    <property type="project" value="InterPro"/>
</dbReference>
<comment type="caution">
    <text evidence="1">The sequence shown here is derived from an EMBL/GenBank/DDBJ whole genome shotgun (WGS) entry which is preliminary data.</text>
</comment>
<accession>A0AB34VEZ2</accession>
<protein>
    <submittedName>
        <fullName evidence="1">Regulatory protein AriR</fullName>
    </submittedName>
</protein>